<comment type="function">
    <text evidence="6">Ligates lysine onto the cytidine present at position 34 of the AUA codon-specific tRNA(Ile) that contains the anticodon CAU, in an ATP-dependent manner. Cytidine is converted to lysidine, thus changing the amino acid specificity of the tRNA from methionine to isoleucine.</text>
</comment>
<feature type="binding site" evidence="6">
    <location>
        <begin position="26"/>
        <end position="31"/>
    </location>
    <ligand>
        <name>ATP</name>
        <dbReference type="ChEBI" id="CHEBI:30616"/>
    </ligand>
</feature>
<keyword evidence="3 6" id="KW-0547">Nucleotide-binding</keyword>
<dbReference type="HAMAP" id="MF_01161">
    <property type="entry name" value="tRNA_Ile_lys_synt"/>
    <property type="match status" value="1"/>
</dbReference>
<dbReference type="InterPro" id="IPR014729">
    <property type="entry name" value="Rossmann-like_a/b/a_fold"/>
</dbReference>
<dbReference type="PANTHER" id="PTHR43033">
    <property type="entry name" value="TRNA(ILE)-LYSIDINE SYNTHASE-RELATED"/>
    <property type="match status" value="1"/>
</dbReference>
<evidence type="ECO:0000256" key="2">
    <source>
        <dbReference type="ARBA" id="ARBA00022694"/>
    </source>
</evidence>
<dbReference type="Proteomes" id="UP000638981">
    <property type="component" value="Unassembled WGS sequence"/>
</dbReference>
<gene>
    <name evidence="6 8" type="primary">tilS</name>
    <name evidence="8" type="ORF">GCM10007315_07420</name>
</gene>
<dbReference type="NCBIfam" id="TIGR02432">
    <property type="entry name" value="lysidine_TilS_N"/>
    <property type="match status" value="1"/>
</dbReference>
<dbReference type="Pfam" id="PF01171">
    <property type="entry name" value="ATP_bind_3"/>
    <property type="match status" value="1"/>
</dbReference>
<dbReference type="GO" id="GO:0006400">
    <property type="term" value="P:tRNA modification"/>
    <property type="evidence" value="ECO:0007669"/>
    <property type="project" value="UniProtKB-UniRule"/>
</dbReference>
<reference evidence="8" key="1">
    <citation type="journal article" date="2014" name="Int. J. Syst. Evol. Microbiol.">
        <title>Complete genome sequence of Corynebacterium casei LMG S-19264T (=DSM 44701T), isolated from a smear-ripened cheese.</title>
        <authorList>
            <consortium name="US DOE Joint Genome Institute (JGI-PGF)"/>
            <person name="Walter F."/>
            <person name="Albersmeier A."/>
            <person name="Kalinowski J."/>
            <person name="Ruckert C."/>
        </authorList>
    </citation>
    <scope>NUCLEOTIDE SEQUENCE</scope>
    <source>
        <strain evidence="8">KCTC 23310</strain>
    </source>
</reference>
<accession>A0A918TJ30</accession>
<comment type="domain">
    <text evidence="6">The N-terminal region contains the highly conserved SGGXDS motif, predicted to be a P-loop motif involved in ATP binding.</text>
</comment>
<comment type="catalytic activity">
    <reaction evidence="5 6">
        <text>cytidine(34) in tRNA(Ile2) + L-lysine + ATP = lysidine(34) in tRNA(Ile2) + AMP + diphosphate + H(+)</text>
        <dbReference type="Rhea" id="RHEA:43744"/>
        <dbReference type="Rhea" id="RHEA-COMP:10625"/>
        <dbReference type="Rhea" id="RHEA-COMP:10670"/>
        <dbReference type="ChEBI" id="CHEBI:15378"/>
        <dbReference type="ChEBI" id="CHEBI:30616"/>
        <dbReference type="ChEBI" id="CHEBI:32551"/>
        <dbReference type="ChEBI" id="CHEBI:33019"/>
        <dbReference type="ChEBI" id="CHEBI:82748"/>
        <dbReference type="ChEBI" id="CHEBI:83665"/>
        <dbReference type="ChEBI" id="CHEBI:456215"/>
        <dbReference type="EC" id="6.3.4.19"/>
    </reaction>
</comment>
<proteinExistence type="inferred from homology"/>
<reference evidence="8" key="2">
    <citation type="submission" date="2020-09" db="EMBL/GenBank/DDBJ databases">
        <authorList>
            <person name="Sun Q."/>
            <person name="Kim S."/>
        </authorList>
    </citation>
    <scope>NUCLEOTIDE SEQUENCE</scope>
    <source>
        <strain evidence="8">KCTC 23310</strain>
    </source>
</reference>
<dbReference type="Gene3D" id="3.40.50.620">
    <property type="entry name" value="HUPs"/>
    <property type="match status" value="1"/>
</dbReference>
<comment type="caution">
    <text evidence="8">The sequence shown here is derived from an EMBL/GenBank/DDBJ whole genome shotgun (WGS) entry which is preliminary data.</text>
</comment>
<evidence type="ECO:0000256" key="5">
    <source>
        <dbReference type="ARBA" id="ARBA00048539"/>
    </source>
</evidence>
<dbReference type="GO" id="GO:0005737">
    <property type="term" value="C:cytoplasm"/>
    <property type="evidence" value="ECO:0007669"/>
    <property type="project" value="UniProtKB-SubCell"/>
</dbReference>
<dbReference type="EC" id="6.3.4.19" evidence="6"/>
<keyword evidence="9" id="KW-1185">Reference proteome</keyword>
<evidence type="ECO:0000259" key="7">
    <source>
        <dbReference type="Pfam" id="PF01171"/>
    </source>
</evidence>
<evidence type="ECO:0000313" key="9">
    <source>
        <dbReference type="Proteomes" id="UP000638981"/>
    </source>
</evidence>
<comment type="subcellular location">
    <subcellularLocation>
        <location evidence="6">Cytoplasm</location>
    </subcellularLocation>
</comment>
<comment type="similarity">
    <text evidence="6">Belongs to the tRNA(Ile)-lysidine synthase family.</text>
</comment>
<dbReference type="InterPro" id="IPR012795">
    <property type="entry name" value="tRNA_Ile_lys_synt_N"/>
</dbReference>
<evidence type="ECO:0000256" key="1">
    <source>
        <dbReference type="ARBA" id="ARBA00022598"/>
    </source>
</evidence>
<evidence type="ECO:0000256" key="6">
    <source>
        <dbReference type="HAMAP-Rule" id="MF_01161"/>
    </source>
</evidence>
<feature type="domain" description="tRNA(Ile)-lysidine/2-thiocytidine synthase N-terminal" evidence="7">
    <location>
        <begin position="22"/>
        <end position="196"/>
    </location>
</feature>
<evidence type="ECO:0000256" key="3">
    <source>
        <dbReference type="ARBA" id="ARBA00022741"/>
    </source>
</evidence>
<evidence type="ECO:0000313" key="8">
    <source>
        <dbReference type="EMBL" id="GHC48013.1"/>
    </source>
</evidence>
<dbReference type="Gene3D" id="1.20.59.20">
    <property type="match status" value="1"/>
</dbReference>
<dbReference type="GO" id="GO:0032267">
    <property type="term" value="F:tRNA(Ile)-lysidine synthase activity"/>
    <property type="evidence" value="ECO:0007669"/>
    <property type="project" value="UniProtKB-EC"/>
</dbReference>
<dbReference type="SUPFAM" id="SSF82829">
    <property type="entry name" value="MesJ substrate recognition domain-like"/>
    <property type="match status" value="1"/>
</dbReference>
<keyword evidence="6" id="KW-0963">Cytoplasm</keyword>
<name>A0A918TJ30_9RHOB</name>
<dbReference type="GO" id="GO:0005524">
    <property type="term" value="F:ATP binding"/>
    <property type="evidence" value="ECO:0007669"/>
    <property type="project" value="UniProtKB-UniRule"/>
</dbReference>
<dbReference type="PANTHER" id="PTHR43033:SF1">
    <property type="entry name" value="TRNA(ILE)-LYSIDINE SYNTHASE-RELATED"/>
    <property type="match status" value="1"/>
</dbReference>
<organism evidence="8 9">
    <name type="scientific">Neogemmobacter tilapiae</name>
    <dbReference type="NCBI Taxonomy" id="875041"/>
    <lineage>
        <taxon>Bacteria</taxon>
        <taxon>Pseudomonadati</taxon>
        <taxon>Pseudomonadota</taxon>
        <taxon>Alphaproteobacteria</taxon>
        <taxon>Rhodobacterales</taxon>
        <taxon>Paracoccaceae</taxon>
        <taxon>Neogemmobacter</taxon>
    </lineage>
</organism>
<keyword evidence="1 6" id="KW-0436">Ligase</keyword>
<dbReference type="AlphaFoldDB" id="A0A918TJ30"/>
<dbReference type="RefSeq" id="WP_189410279.1">
    <property type="nucleotide sequence ID" value="NZ_BMYJ01000002.1"/>
</dbReference>
<dbReference type="SUPFAM" id="SSF52402">
    <property type="entry name" value="Adenine nucleotide alpha hydrolases-like"/>
    <property type="match status" value="1"/>
</dbReference>
<dbReference type="InterPro" id="IPR012094">
    <property type="entry name" value="tRNA_Ile_lys_synt"/>
</dbReference>
<dbReference type="InterPro" id="IPR011063">
    <property type="entry name" value="TilS/TtcA_N"/>
</dbReference>
<keyword evidence="2 6" id="KW-0819">tRNA processing</keyword>
<evidence type="ECO:0000256" key="4">
    <source>
        <dbReference type="ARBA" id="ARBA00022840"/>
    </source>
</evidence>
<sequence length="407" mass="44257">MTKAGLLALMGQALHDFDGPLGVAVSGGGDSLAALSLAAASAPQRLQAATVDHRLRAESAAEAARVGEICAQLSIPHQVLVWHHQTVTGNLQDQARQARYDLLAEWAQGRGLQAVLLGHTAEDQAECLLMGLARAAGLDGLAGMRPRFQHNSVTFLRPLLTARRADLRQYLTGQGLAWIDDPSNDDDRFTRVRFRKAMAALAPLGLTVETLAASAQHLAQARQAMDQSLQQAFRKIGREQAGALFLDHAGLAKLPPELQRRMIAAALRWISGTPHGPRGPALARALQSVLAGRDATLHGARLRPRRDQIQITRESKAIAHHQTPTGQLWDHRWHLTGPHAPDLHLAALGADGLRLCPEWRDLGLAREVLIVLPAVWRGDELVAAPLVRTETDWQASCRSFDLFILSH</sequence>
<dbReference type="CDD" id="cd01992">
    <property type="entry name" value="TilS_N"/>
    <property type="match status" value="1"/>
</dbReference>
<protein>
    <recommendedName>
        <fullName evidence="6">tRNA(Ile)-lysidine synthase</fullName>
        <ecNumber evidence="6">6.3.4.19</ecNumber>
    </recommendedName>
    <alternativeName>
        <fullName evidence="6">tRNA(Ile)-2-lysyl-cytidine synthase</fullName>
    </alternativeName>
    <alternativeName>
        <fullName evidence="6">tRNA(Ile)-lysidine synthetase</fullName>
    </alternativeName>
</protein>
<dbReference type="EMBL" id="BMYJ01000002">
    <property type="protein sequence ID" value="GHC48013.1"/>
    <property type="molecule type" value="Genomic_DNA"/>
</dbReference>
<keyword evidence="4 6" id="KW-0067">ATP-binding</keyword>